<dbReference type="RefSeq" id="WP_094077542.1">
    <property type="nucleotide sequence ID" value="NZ_NBYO01000002.1"/>
</dbReference>
<proteinExistence type="predicted"/>
<keyword evidence="2" id="KW-1185">Reference proteome</keyword>
<dbReference type="Proteomes" id="UP000215405">
    <property type="component" value="Unassembled WGS sequence"/>
</dbReference>
<sequence>MIDIIGRDISGHVDAALSRLFRAEHFRAGSIVSIPIMYPSGAAVNVELTSQNDVFFVSDRGGAYHEAEMMGTERQFRSEAEGLAAEAGIGFDGREMFMARATAETLSRAITVVANCSKQAVDKTILSASERAFEESRDRLYHRLVKVYDNARVERDAHVIGQSRGWRVSVLVSSAGTRAVFETIRKHHASVGSVVMRFQDFRNIEHPPHRFAVKTEDLGDYRGLVASVSSKIVDAKAGDDQFIRLMAA</sequence>
<comment type="caution">
    <text evidence="1">The sequence shown here is derived from an EMBL/GenBank/DDBJ whole genome shotgun (WGS) entry which is preliminary data.</text>
</comment>
<organism evidence="1 2">
    <name type="scientific">Notoacmeibacter marinus</name>
    <dbReference type="NCBI Taxonomy" id="1876515"/>
    <lineage>
        <taxon>Bacteria</taxon>
        <taxon>Pseudomonadati</taxon>
        <taxon>Pseudomonadota</taxon>
        <taxon>Alphaproteobacteria</taxon>
        <taxon>Hyphomicrobiales</taxon>
        <taxon>Notoacmeibacteraceae</taxon>
        <taxon>Notoacmeibacter</taxon>
    </lineage>
</organism>
<dbReference type="EMBL" id="NBYO01000002">
    <property type="protein sequence ID" value="OXT00722.1"/>
    <property type="molecule type" value="Genomic_DNA"/>
</dbReference>
<name>A0A231UXV4_9HYPH</name>
<evidence type="ECO:0000313" key="2">
    <source>
        <dbReference type="Proteomes" id="UP000215405"/>
    </source>
</evidence>
<protein>
    <recommendedName>
        <fullName evidence="3">DUF1828 domain-containing protein</fullName>
    </recommendedName>
</protein>
<evidence type="ECO:0008006" key="3">
    <source>
        <dbReference type="Google" id="ProtNLM"/>
    </source>
</evidence>
<accession>A0A231UXV4</accession>
<evidence type="ECO:0000313" key="1">
    <source>
        <dbReference type="EMBL" id="OXT00722.1"/>
    </source>
</evidence>
<dbReference type="AlphaFoldDB" id="A0A231UXV4"/>
<gene>
    <name evidence="1" type="ORF">B7H23_11610</name>
</gene>
<reference evidence="2" key="1">
    <citation type="journal article" date="2017" name="Int. J. Syst. Evol. Microbiol.">
        <title>Notoacmeibacter marinus gen. nov., sp. nov., isolated from the gut of a limpet and proposal of Notoacmeibacteraceae fam. nov. in the order Rhizobiales of the class Alphaproteobacteria.</title>
        <authorList>
            <person name="Huang Z."/>
            <person name="Guo F."/>
            <person name="Lai Q."/>
        </authorList>
    </citation>
    <scope>NUCLEOTIDE SEQUENCE [LARGE SCALE GENOMIC DNA]</scope>
    <source>
        <strain evidence="2">XMTR2A4</strain>
    </source>
</reference>